<dbReference type="PANTHER" id="PTHR13370:SF24">
    <property type="entry name" value="TYPE III RESTRICTION-MODIFICATION ENZYME STYLTI MOD SUBUNIT"/>
    <property type="match status" value="1"/>
</dbReference>
<gene>
    <name evidence="6" type="ORF">A2872_02320</name>
</gene>
<dbReference type="InterPro" id="IPR002941">
    <property type="entry name" value="DNA_methylase_N4/N6"/>
</dbReference>
<dbReference type="PRINTS" id="PR00506">
    <property type="entry name" value="D21N6MTFRASE"/>
</dbReference>
<dbReference type="SUPFAM" id="SSF53335">
    <property type="entry name" value="S-adenosyl-L-methionine-dependent methyltransferases"/>
    <property type="match status" value="1"/>
</dbReference>
<dbReference type="STRING" id="1798377.A2872_02320"/>
<proteinExistence type="inferred from homology"/>
<dbReference type="Gene3D" id="3.40.50.150">
    <property type="entry name" value="Vaccinia Virus protein VP39"/>
    <property type="match status" value="1"/>
</dbReference>
<dbReference type="Pfam" id="PF01555">
    <property type="entry name" value="N6_N4_Mtase"/>
    <property type="match status" value="1"/>
</dbReference>
<keyword evidence="3" id="KW-0808">Transferase</keyword>
<dbReference type="AlphaFoldDB" id="A0A1F5Z4W3"/>
<feature type="domain" description="DNA methylase N-4/N-6" evidence="5">
    <location>
        <begin position="71"/>
        <end position="325"/>
    </location>
</feature>
<dbReference type="GO" id="GO:0005737">
    <property type="term" value="C:cytoplasm"/>
    <property type="evidence" value="ECO:0007669"/>
    <property type="project" value="TreeGrafter"/>
</dbReference>
<evidence type="ECO:0000259" key="5">
    <source>
        <dbReference type="Pfam" id="PF01555"/>
    </source>
</evidence>
<dbReference type="PANTHER" id="PTHR13370">
    <property type="entry name" value="RNA METHYLASE-RELATED"/>
    <property type="match status" value="1"/>
</dbReference>
<dbReference type="GO" id="GO:0032259">
    <property type="term" value="P:methylation"/>
    <property type="evidence" value="ECO:0007669"/>
    <property type="project" value="UniProtKB-KW"/>
</dbReference>
<evidence type="ECO:0000256" key="2">
    <source>
        <dbReference type="ARBA" id="ARBA00022603"/>
    </source>
</evidence>
<evidence type="ECO:0000256" key="3">
    <source>
        <dbReference type="ARBA" id="ARBA00022679"/>
    </source>
</evidence>
<evidence type="ECO:0000313" key="7">
    <source>
        <dbReference type="Proteomes" id="UP000178681"/>
    </source>
</evidence>
<dbReference type="GO" id="GO:0003677">
    <property type="term" value="F:DNA binding"/>
    <property type="evidence" value="ECO:0007669"/>
    <property type="project" value="InterPro"/>
</dbReference>
<dbReference type="Proteomes" id="UP000178681">
    <property type="component" value="Unassembled WGS sequence"/>
</dbReference>
<comment type="caution">
    <text evidence="6">The sequence shown here is derived from an EMBL/GenBank/DDBJ whole genome shotgun (WGS) entry which is preliminary data.</text>
</comment>
<protein>
    <recommendedName>
        <fullName evidence="5">DNA methylase N-4/N-6 domain-containing protein</fullName>
    </recommendedName>
</protein>
<evidence type="ECO:0000313" key="6">
    <source>
        <dbReference type="EMBL" id="OGG07413.1"/>
    </source>
</evidence>
<sequence length="602" mass="69705">MKTNDIQQITKAKGRPMLAWVGKHPLEKVEWYPAQEKEVYGVKNSTEFNKLFWGDNLQVLSHLLKDYRGKIDLIYIDPPFDSKADYVKKVKIRGEQVAGVQESILEEKQYTDIWENDEYLQFMYERLLIMKELLADTGSIYLHCDWHKNSYLRLLMDEIFGYENLVNEITWYYTNKFKFEFSKSFGTDTETLLLYAKNKGKHTLNHIQVPVKNKRKQNKITWDPQSKKMITVKDENGNVVYYEKDEKIVGALWEIPRINSMANEDTGYPTQKPKELLERVIIASSNAGELVMDCFCGSGTTLVEAQKLGRRWIGCDINIGAVQTSTKGLAQVIEEQEKENQKLIKDDFKGLSAFKIYNVNDYDIFKNEIEAKEIVMEMYGVEPIKRSQFDGVLDNKFVKIMPLNKVLNKLDIKTALKNVEDAIDSFTPKTTSKGSEEIYEEGVIIICSGAELDAEDYLKKENKTGVKVIVRDILNDKKSLIFKKKPEARIEVKTKDRKLSVVIKEFYSPILMRKLELENEKVIDKKDEAKVEDFKQIIDSVAIDIDYDGKLFNAEIIDLPDKKELIKTEYSYTYEKAGKNTVAIKIVDVLGEEYFETFEVIA</sequence>
<comment type="similarity">
    <text evidence="1">Belongs to the N(4)/N(6)-methyltransferase family.</text>
</comment>
<evidence type="ECO:0000256" key="4">
    <source>
        <dbReference type="ARBA" id="ARBA00022691"/>
    </source>
</evidence>
<dbReference type="InterPro" id="IPR002052">
    <property type="entry name" value="DNA_methylase_N6_adenine_CS"/>
</dbReference>
<reference evidence="6 7" key="1">
    <citation type="journal article" date="2016" name="Nat. Commun.">
        <title>Thousands of microbial genomes shed light on interconnected biogeochemical processes in an aquifer system.</title>
        <authorList>
            <person name="Anantharaman K."/>
            <person name="Brown C.T."/>
            <person name="Hug L.A."/>
            <person name="Sharon I."/>
            <person name="Castelle C.J."/>
            <person name="Probst A.J."/>
            <person name="Thomas B.C."/>
            <person name="Singh A."/>
            <person name="Wilkins M.J."/>
            <person name="Karaoz U."/>
            <person name="Brodie E.L."/>
            <person name="Williams K.H."/>
            <person name="Hubbard S.S."/>
            <person name="Banfield J.F."/>
        </authorList>
    </citation>
    <scope>NUCLEOTIDE SEQUENCE [LARGE SCALE GENOMIC DNA]</scope>
</reference>
<dbReference type="InterPro" id="IPR002295">
    <property type="entry name" value="N4/N6-MTase_EcoPI_Mod-like"/>
</dbReference>
<dbReference type="GO" id="GO:0008170">
    <property type="term" value="F:N-methyltransferase activity"/>
    <property type="evidence" value="ECO:0007669"/>
    <property type="project" value="InterPro"/>
</dbReference>
<accession>A0A1F5Z4W3</accession>
<dbReference type="PROSITE" id="PS00092">
    <property type="entry name" value="N6_MTASE"/>
    <property type="match status" value="1"/>
</dbReference>
<dbReference type="InterPro" id="IPR029063">
    <property type="entry name" value="SAM-dependent_MTases_sf"/>
</dbReference>
<keyword evidence="2" id="KW-0489">Methyltransferase</keyword>
<evidence type="ECO:0000256" key="1">
    <source>
        <dbReference type="ARBA" id="ARBA00006594"/>
    </source>
</evidence>
<organism evidence="6 7">
    <name type="scientific">Candidatus Gottesmanbacteria bacterium RIFCSPHIGHO2_01_FULL_42_12</name>
    <dbReference type="NCBI Taxonomy" id="1798377"/>
    <lineage>
        <taxon>Bacteria</taxon>
        <taxon>Candidatus Gottesmaniibacteriota</taxon>
    </lineage>
</organism>
<name>A0A1F5Z4W3_9BACT</name>
<dbReference type="EMBL" id="MFJG01000005">
    <property type="protein sequence ID" value="OGG07413.1"/>
    <property type="molecule type" value="Genomic_DNA"/>
</dbReference>
<keyword evidence="4" id="KW-0949">S-adenosyl-L-methionine</keyword>